<dbReference type="EMBL" id="BLLF01000171">
    <property type="protein sequence ID" value="GFH08595.1"/>
    <property type="molecule type" value="Genomic_DNA"/>
</dbReference>
<gene>
    <name evidence="1" type="ORF">HaLaN_03580</name>
</gene>
<evidence type="ECO:0000313" key="2">
    <source>
        <dbReference type="Proteomes" id="UP000485058"/>
    </source>
</evidence>
<comment type="caution">
    <text evidence="1">The sequence shown here is derived from an EMBL/GenBank/DDBJ whole genome shotgun (WGS) entry which is preliminary data.</text>
</comment>
<dbReference type="Proteomes" id="UP000485058">
    <property type="component" value="Unassembled WGS sequence"/>
</dbReference>
<keyword evidence="2" id="KW-1185">Reference proteome</keyword>
<protein>
    <submittedName>
        <fullName evidence="1">Uncharacterized protein</fullName>
    </submittedName>
</protein>
<accession>A0A699YHB0</accession>
<dbReference type="AlphaFoldDB" id="A0A699YHB0"/>
<reference evidence="1 2" key="1">
    <citation type="submission" date="2020-02" db="EMBL/GenBank/DDBJ databases">
        <title>Draft genome sequence of Haematococcus lacustris strain NIES-144.</title>
        <authorList>
            <person name="Morimoto D."/>
            <person name="Nakagawa S."/>
            <person name="Yoshida T."/>
            <person name="Sawayama S."/>
        </authorList>
    </citation>
    <scope>NUCLEOTIDE SEQUENCE [LARGE SCALE GENOMIC DNA]</scope>
    <source>
        <strain evidence="1 2">NIES-144</strain>
    </source>
</reference>
<evidence type="ECO:0000313" key="1">
    <source>
        <dbReference type="EMBL" id="GFH08595.1"/>
    </source>
</evidence>
<name>A0A699YHB0_HAELA</name>
<organism evidence="1 2">
    <name type="scientific">Haematococcus lacustris</name>
    <name type="common">Green alga</name>
    <name type="synonym">Haematococcus pluvialis</name>
    <dbReference type="NCBI Taxonomy" id="44745"/>
    <lineage>
        <taxon>Eukaryota</taxon>
        <taxon>Viridiplantae</taxon>
        <taxon>Chlorophyta</taxon>
        <taxon>core chlorophytes</taxon>
        <taxon>Chlorophyceae</taxon>
        <taxon>CS clade</taxon>
        <taxon>Chlamydomonadales</taxon>
        <taxon>Haematococcaceae</taxon>
        <taxon>Haematococcus</taxon>
    </lineage>
</organism>
<proteinExistence type="predicted"/>
<sequence>MMNLADARCGDIPAEHKGLRRSPKLVSALSTATRLPYAPIQPRAHLTVAPTLLSSSLPWALVGSAAGSALVRLLRLAGRGVLGPGSEAAGCEASWLLRGACGSLRGATIGHHIMPRTGWSRCWLQAGRTRRCST</sequence>